<protein>
    <submittedName>
        <fullName evidence="10">TolC family outer membrane protein</fullName>
    </submittedName>
</protein>
<dbReference type="GO" id="GO:0015288">
    <property type="term" value="F:porin activity"/>
    <property type="evidence" value="ECO:0007669"/>
    <property type="project" value="TreeGrafter"/>
</dbReference>
<dbReference type="InterPro" id="IPR003423">
    <property type="entry name" value="OMP_efflux"/>
</dbReference>
<evidence type="ECO:0000256" key="3">
    <source>
        <dbReference type="ARBA" id="ARBA00022448"/>
    </source>
</evidence>
<keyword evidence="9" id="KW-0732">Signal</keyword>
<comment type="similarity">
    <text evidence="2">Belongs to the outer membrane factor (OMF) (TC 1.B.17) family.</text>
</comment>
<feature type="coiled-coil region" evidence="8">
    <location>
        <begin position="144"/>
        <end position="202"/>
    </location>
</feature>
<evidence type="ECO:0000256" key="4">
    <source>
        <dbReference type="ARBA" id="ARBA00022452"/>
    </source>
</evidence>
<dbReference type="GO" id="GO:0015562">
    <property type="term" value="F:efflux transmembrane transporter activity"/>
    <property type="evidence" value="ECO:0007669"/>
    <property type="project" value="InterPro"/>
</dbReference>
<dbReference type="Pfam" id="PF02321">
    <property type="entry name" value="OEP"/>
    <property type="match status" value="2"/>
</dbReference>
<dbReference type="GO" id="GO:0009279">
    <property type="term" value="C:cell outer membrane"/>
    <property type="evidence" value="ECO:0007669"/>
    <property type="project" value="UniProtKB-SubCell"/>
</dbReference>
<keyword evidence="5" id="KW-0812">Transmembrane</keyword>
<dbReference type="NCBIfam" id="TIGR01844">
    <property type="entry name" value="type_I_sec_TolC"/>
    <property type="match status" value="1"/>
</dbReference>
<dbReference type="Proteomes" id="UP000564604">
    <property type="component" value="Unassembled WGS sequence"/>
</dbReference>
<dbReference type="RefSeq" id="WP_095039607.1">
    <property type="nucleotide sequence ID" value="NZ_JAAEBQ010000001.1"/>
</dbReference>
<evidence type="ECO:0000256" key="6">
    <source>
        <dbReference type="ARBA" id="ARBA00023136"/>
    </source>
</evidence>
<feature type="signal peptide" evidence="9">
    <location>
        <begin position="1"/>
        <end position="20"/>
    </location>
</feature>
<feature type="chain" id="PRO_5040435499" evidence="9">
    <location>
        <begin position="21"/>
        <end position="461"/>
    </location>
</feature>
<dbReference type="InterPro" id="IPR051906">
    <property type="entry name" value="TolC-like"/>
</dbReference>
<dbReference type="PANTHER" id="PTHR30026:SF20">
    <property type="entry name" value="OUTER MEMBRANE PROTEIN TOLC"/>
    <property type="match status" value="1"/>
</dbReference>
<sequence length="461" mass="51683">MRTTTLLGLGFALWAGNAQALGPFQVYEQALRNDPEFLAALQERDAGQESRTIGRAGLLPKLSYNYNKGRNNSRATYLNERGNSHEDRNYNSYGSTFTVQQPLIDYEAYANYRKGVAQALFADETFRSKSQELLVRVLTHYTQALFAQDQIDNARAKKNAYEQQFQQNEQLFRQGEGTRTDILEAESRYELATAEQLQAQDEQDAALRELGALIGVAMVNIDELTPLPASFSALPLQPASFSSWHTMALESNPLLASQREALEVARYEVERNRAGHLPKLNAYASVRKMESESGNTYNQRYDTNTIGIEISLPLYAGGGVAASVRQANSNLARVEYELEGKTRETLIELRRQFNACQSGVSKLRAYQKALVSAEALVVSTRQSILGGERVNLDALNAEQQLYSTRRDLAQARYDYLLAWTKLHFYAGTLGEQDLARVDEVFVPRERATVLSTKKVSSHGDF</sequence>
<accession>A0A9Q5FNB0</accession>
<evidence type="ECO:0000256" key="7">
    <source>
        <dbReference type="ARBA" id="ARBA00023237"/>
    </source>
</evidence>
<dbReference type="InterPro" id="IPR010130">
    <property type="entry name" value="T1SS_OMP_TolC"/>
</dbReference>
<dbReference type="PANTHER" id="PTHR30026">
    <property type="entry name" value="OUTER MEMBRANE PROTEIN TOLC"/>
    <property type="match status" value="1"/>
</dbReference>
<evidence type="ECO:0000256" key="2">
    <source>
        <dbReference type="ARBA" id="ARBA00007613"/>
    </source>
</evidence>
<dbReference type="Gene3D" id="1.20.1600.10">
    <property type="entry name" value="Outer membrane efflux proteins (OEP)"/>
    <property type="match status" value="1"/>
</dbReference>
<evidence type="ECO:0000313" key="11">
    <source>
        <dbReference type="Proteomes" id="UP000564604"/>
    </source>
</evidence>
<dbReference type="AlphaFoldDB" id="A0A9Q5FNB0"/>
<keyword evidence="3" id="KW-0813">Transport</keyword>
<keyword evidence="6" id="KW-0472">Membrane</keyword>
<dbReference type="GO" id="GO:1990281">
    <property type="term" value="C:efflux pump complex"/>
    <property type="evidence" value="ECO:0007669"/>
    <property type="project" value="TreeGrafter"/>
</dbReference>
<organism evidence="10 11">
    <name type="scientific">Pseudomonas fragi</name>
    <dbReference type="NCBI Taxonomy" id="296"/>
    <lineage>
        <taxon>Bacteria</taxon>
        <taxon>Pseudomonadati</taxon>
        <taxon>Pseudomonadota</taxon>
        <taxon>Gammaproteobacteria</taxon>
        <taxon>Pseudomonadales</taxon>
        <taxon>Pseudomonadaceae</taxon>
        <taxon>Pseudomonas</taxon>
    </lineage>
</organism>
<comment type="caution">
    <text evidence="10">The sequence shown here is derived from an EMBL/GenBank/DDBJ whole genome shotgun (WGS) entry which is preliminary data.</text>
</comment>
<evidence type="ECO:0000256" key="9">
    <source>
        <dbReference type="SAM" id="SignalP"/>
    </source>
</evidence>
<dbReference type="EMBL" id="JAAQYX010000008">
    <property type="protein sequence ID" value="NNB49176.1"/>
    <property type="molecule type" value="Genomic_DNA"/>
</dbReference>
<proteinExistence type="inferred from homology"/>
<gene>
    <name evidence="10" type="ORF">HBN89_07800</name>
</gene>
<evidence type="ECO:0000256" key="1">
    <source>
        <dbReference type="ARBA" id="ARBA00004442"/>
    </source>
</evidence>
<reference evidence="10 11" key="1">
    <citation type="journal article" date="2020" name="Front. Microbiol.">
        <title>Genetic Organization of the aprX-lipA2 Operon Affects the Proteolytic Potential of Pseudomonas Species in Milk.</title>
        <authorList>
            <person name="Maier C."/>
            <person name="Huptas C."/>
            <person name="von Neubeck M."/>
            <person name="Scherer S."/>
            <person name="Wenning M."/>
            <person name="Lucking G."/>
        </authorList>
    </citation>
    <scope>NUCLEOTIDE SEQUENCE [LARGE SCALE GENOMIC DNA]</scope>
    <source>
        <strain evidence="10 11">WS 5094</strain>
    </source>
</reference>
<evidence type="ECO:0000256" key="5">
    <source>
        <dbReference type="ARBA" id="ARBA00022692"/>
    </source>
</evidence>
<dbReference type="SUPFAM" id="SSF56954">
    <property type="entry name" value="Outer membrane efflux proteins (OEP)"/>
    <property type="match status" value="1"/>
</dbReference>
<comment type="subcellular location">
    <subcellularLocation>
        <location evidence="1">Cell outer membrane</location>
    </subcellularLocation>
</comment>
<keyword evidence="8" id="KW-0175">Coiled coil</keyword>
<name>A0A9Q5FNB0_PSEFR</name>
<evidence type="ECO:0000256" key="8">
    <source>
        <dbReference type="SAM" id="Coils"/>
    </source>
</evidence>
<keyword evidence="4" id="KW-1134">Transmembrane beta strand</keyword>
<evidence type="ECO:0000313" key="10">
    <source>
        <dbReference type="EMBL" id="NNB49176.1"/>
    </source>
</evidence>
<keyword evidence="7" id="KW-0998">Cell outer membrane</keyword>